<gene>
    <name evidence="1" type="ORF">CRN84_15875</name>
    <name evidence="2" type="ORF">NCTC12282_04438</name>
</gene>
<dbReference type="Proteomes" id="UP000373449">
    <property type="component" value="Unassembled WGS sequence"/>
</dbReference>
<organism evidence="1 3">
    <name type="scientific">Budvicia aquatica</name>
    <dbReference type="NCBI Taxonomy" id="82979"/>
    <lineage>
        <taxon>Bacteria</taxon>
        <taxon>Pseudomonadati</taxon>
        <taxon>Pseudomonadota</taxon>
        <taxon>Gammaproteobacteria</taxon>
        <taxon>Enterobacterales</taxon>
        <taxon>Budviciaceae</taxon>
        <taxon>Budvicia</taxon>
    </lineage>
</organism>
<dbReference type="OrthoDB" id="6638481at2"/>
<sequence>MRNKLPALISPLITLLLFLGKSYAPVLVLSFLLKSTLWRPVRFLLVIFGEPLLKKLFGSIAYRLTKDPNETITK</sequence>
<name>A0A2C6DK68_9GAMM</name>
<accession>A0A2C6DK68</accession>
<keyword evidence="3" id="KW-1185">Reference proteome</keyword>
<reference evidence="1" key="2">
    <citation type="submission" date="2017-09" db="EMBL/GenBank/DDBJ databases">
        <title>FDA dAtabase for Regulatory Grade micrObial Sequences (FDA-ARGOS): Supporting development and validation of Infectious Disease Dx tests.</title>
        <authorList>
            <person name="Minogue T."/>
            <person name="Wolcott M."/>
            <person name="Wasieloski L."/>
            <person name="Aguilar W."/>
            <person name="Moore D."/>
            <person name="Tallon L.J."/>
            <person name="Sadzewicz L."/>
            <person name="Ott S."/>
            <person name="Zhao X."/>
            <person name="Nagaraj S."/>
            <person name="Vavikolanu K."/>
            <person name="Aluvathingal J."/>
            <person name="Nadendla S."/>
            <person name="Sichtig H."/>
        </authorList>
    </citation>
    <scope>NUCLEOTIDE SEQUENCE</scope>
    <source>
        <strain evidence="1">FDAARGOS_387</strain>
    </source>
</reference>
<dbReference type="EMBL" id="PDDX01000001">
    <property type="protein sequence ID" value="PHI30708.1"/>
    <property type="molecule type" value="Genomic_DNA"/>
</dbReference>
<dbReference type="AlphaFoldDB" id="A0A2C6DK68"/>
<evidence type="ECO:0000313" key="1">
    <source>
        <dbReference type="EMBL" id="PHI30708.1"/>
    </source>
</evidence>
<proteinExistence type="predicted"/>
<reference evidence="3" key="1">
    <citation type="submission" date="2017-09" db="EMBL/GenBank/DDBJ databases">
        <title>FDA dAtabase for Regulatory Grade micrObial Sequences (FDA-ARGOS): Supporting development and validation of Infectious Disease Dx tests.</title>
        <authorList>
            <person name="Minogue T."/>
            <person name="Wolcott M."/>
            <person name="Wasieloski L."/>
            <person name="Aguilar W."/>
            <person name="Moore D."/>
            <person name="Tallon L."/>
            <person name="Sadzewicz L."/>
            <person name="Ott S."/>
            <person name="Zhao X."/>
            <person name="Nagaraj S."/>
            <person name="Vavikolanu K."/>
            <person name="Aluvathingal J."/>
            <person name="Nadendla S."/>
            <person name="Sichtig H."/>
        </authorList>
    </citation>
    <scope>NUCLEOTIDE SEQUENCE [LARGE SCALE GENOMIC DNA]</scope>
    <source>
        <strain evidence="3">FDAARGOS_387</strain>
    </source>
</reference>
<evidence type="ECO:0000313" key="2">
    <source>
        <dbReference type="EMBL" id="VFS50303.1"/>
    </source>
</evidence>
<dbReference type="EMBL" id="CAADJA010000002">
    <property type="protein sequence ID" value="VFS50303.1"/>
    <property type="molecule type" value="Genomic_DNA"/>
</dbReference>
<evidence type="ECO:0000313" key="3">
    <source>
        <dbReference type="Proteomes" id="UP000224974"/>
    </source>
</evidence>
<protein>
    <submittedName>
        <fullName evidence="2">Peripheral inner membrane phage-shock protein</fullName>
    </submittedName>
</protein>
<evidence type="ECO:0000313" key="4">
    <source>
        <dbReference type="Proteomes" id="UP000373449"/>
    </source>
</evidence>
<dbReference type="Proteomes" id="UP000224974">
    <property type="component" value="Unassembled WGS sequence"/>
</dbReference>
<dbReference type="STRING" id="1111728.GCA_000427805_00277"/>
<dbReference type="RefSeq" id="WP_029092907.1">
    <property type="nucleotide sequence ID" value="NZ_BRLG01000001.1"/>
</dbReference>
<reference evidence="2 4" key="3">
    <citation type="submission" date="2019-03" db="EMBL/GenBank/DDBJ databases">
        <authorList>
            <consortium name="Pathogen Informatics"/>
        </authorList>
    </citation>
    <scope>NUCLEOTIDE SEQUENCE [LARGE SCALE GENOMIC DNA]</scope>
    <source>
        <strain evidence="2 4">NCTC12282</strain>
    </source>
</reference>